<evidence type="ECO:0000256" key="1">
    <source>
        <dbReference type="ARBA" id="ARBA00022603"/>
    </source>
</evidence>
<dbReference type="CDD" id="cd18103">
    <property type="entry name" value="SpoU-like_RlmB"/>
    <property type="match status" value="1"/>
</dbReference>
<dbReference type="InterPro" id="IPR004441">
    <property type="entry name" value="rRNA_MeTrfase_TrmH"/>
</dbReference>
<dbReference type="OrthoDB" id="9794400at2"/>
<comment type="caution">
    <text evidence="4">The sequence shown here is derived from an EMBL/GenBank/DDBJ whole genome shotgun (WGS) entry which is preliminary data.</text>
</comment>
<dbReference type="InterPro" id="IPR029026">
    <property type="entry name" value="tRNA_m1G_MTases_N"/>
</dbReference>
<dbReference type="RefSeq" id="WP_081158877.1">
    <property type="nucleotide sequence ID" value="NZ_LWBP01000001.1"/>
</dbReference>
<dbReference type="InterPro" id="IPR013123">
    <property type="entry name" value="SpoU_subst-bd"/>
</dbReference>
<dbReference type="STRING" id="550983.A4R26_01255"/>
<keyword evidence="2 4" id="KW-0808">Transferase</keyword>
<feature type="domain" description="RNA 2-O ribose methyltransferase substrate binding" evidence="3">
    <location>
        <begin position="16"/>
        <end position="90"/>
    </location>
</feature>
<keyword evidence="1 4" id="KW-0489">Methyltransferase</keyword>
<dbReference type="SUPFAM" id="SSF55315">
    <property type="entry name" value="L30e-like"/>
    <property type="match status" value="1"/>
</dbReference>
<dbReference type="Pfam" id="PF08032">
    <property type="entry name" value="SpoU_sub_bind"/>
    <property type="match status" value="1"/>
</dbReference>
<protein>
    <submittedName>
        <fullName evidence="4">23S rRNA (Guanosine(2251)-2'-O)-methyltransferase RlmB</fullName>
    </submittedName>
</protein>
<proteinExistence type="predicted"/>
<sequence>MDGYHKKKPGINKGSLIIGRQPVIEAIQSGRPIDKIFFQRNVSGDSIGTIRQLARDQNIPIQQVPPEKLQSFTKANHQGVIAIAGLVQYMDLQQVIDHVMGNGETPLFVILDGITDVRNIGAIARSAVCCGAQAIIIPDKGVGALNEEAMKSSAGALEKINICRVNSLMKAVDTLHLNGIKVLATEMTAEKFLYEVDYTAPCCIVMGNEENGVFPALMKICDEKIKIPMAGNFESFNVSVATGIVLYEAMKSRM</sequence>
<dbReference type="GO" id="GO:0032259">
    <property type="term" value="P:methylation"/>
    <property type="evidence" value="ECO:0007669"/>
    <property type="project" value="UniProtKB-KW"/>
</dbReference>
<evidence type="ECO:0000259" key="3">
    <source>
        <dbReference type="SMART" id="SM00967"/>
    </source>
</evidence>
<dbReference type="GO" id="GO:0003723">
    <property type="term" value="F:RNA binding"/>
    <property type="evidence" value="ECO:0007669"/>
    <property type="project" value="InterPro"/>
</dbReference>
<dbReference type="InterPro" id="IPR001537">
    <property type="entry name" value="SpoU_MeTrfase"/>
</dbReference>
<dbReference type="GO" id="GO:0006396">
    <property type="term" value="P:RNA processing"/>
    <property type="evidence" value="ECO:0007669"/>
    <property type="project" value="InterPro"/>
</dbReference>
<evidence type="ECO:0000313" key="5">
    <source>
        <dbReference type="Proteomes" id="UP000192276"/>
    </source>
</evidence>
<dbReference type="AlphaFoldDB" id="A0A1V9GCX1"/>
<dbReference type="InterPro" id="IPR029064">
    <property type="entry name" value="Ribosomal_eL30-like_sf"/>
</dbReference>
<dbReference type="Proteomes" id="UP000192276">
    <property type="component" value="Unassembled WGS sequence"/>
</dbReference>
<name>A0A1V9GCX1_9BACT</name>
<organism evidence="4 5">
    <name type="scientific">Niastella populi</name>
    <dbReference type="NCBI Taxonomy" id="550983"/>
    <lineage>
        <taxon>Bacteria</taxon>
        <taxon>Pseudomonadati</taxon>
        <taxon>Bacteroidota</taxon>
        <taxon>Chitinophagia</taxon>
        <taxon>Chitinophagales</taxon>
        <taxon>Chitinophagaceae</taxon>
        <taxon>Niastella</taxon>
    </lineage>
</organism>
<dbReference type="GO" id="GO:0005829">
    <property type="term" value="C:cytosol"/>
    <property type="evidence" value="ECO:0007669"/>
    <property type="project" value="TreeGrafter"/>
</dbReference>
<reference evidence="5" key="1">
    <citation type="submission" date="2016-04" db="EMBL/GenBank/DDBJ databases">
        <authorList>
            <person name="Chen L."/>
            <person name="Zhuang W."/>
            <person name="Wang G."/>
        </authorList>
    </citation>
    <scope>NUCLEOTIDE SEQUENCE [LARGE SCALE GENOMIC DNA]</scope>
    <source>
        <strain evidence="5">208</strain>
    </source>
</reference>
<accession>A0A1V9GCX1</accession>
<evidence type="ECO:0000256" key="2">
    <source>
        <dbReference type="ARBA" id="ARBA00022679"/>
    </source>
</evidence>
<dbReference type="InterPro" id="IPR029028">
    <property type="entry name" value="Alpha/beta_knot_MTases"/>
</dbReference>
<dbReference type="PANTHER" id="PTHR46429">
    <property type="entry name" value="23S RRNA (GUANOSINE-2'-O-)-METHYLTRANSFERASE RLMB"/>
    <property type="match status" value="1"/>
</dbReference>
<dbReference type="SMART" id="SM00967">
    <property type="entry name" value="SpoU_sub_bind"/>
    <property type="match status" value="1"/>
</dbReference>
<dbReference type="SUPFAM" id="SSF75217">
    <property type="entry name" value="alpha/beta knot"/>
    <property type="match status" value="1"/>
</dbReference>
<dbReference type="Pfam" id="PF00588">
    <property type="entry name" value="SpoU_methylase"/>
    <property type="match status" value="1"/>
</dbReference>
<gene>
    <name evidence="4" type="ORF">A4R26_01255</name>
</gene>
<evidence type="ECO:0000313" key="4">
    <source>
        <dbReference type="EMBL" id="OQP68463.1"/>
    </source>
</evidence>
<dbReference type="NCBIfam" id="TIGR00186">
    <property type="entry name" value="rRNA_methyl_3"/>
    <property type="match status" value="1"/>
</dbReference>
<dbReference type="GO" id="GO:0008173">
    <property type="term" value="F:RNA methyltransferase activity"/>
    <property type="evidence" value="ECO:0007669"/>
    <property type="project" value="InterPro"/>
</dbReference>
<dbReference type="EMBL" id="LWBP01000001">
    <property type="protein sequence ID" value="OQP68463.1"/>
    <property type="molecule type" value="Genomic_DNA"/>
</dbReference>
<keyword evidence="5" id="KW-1185">Reference proteome</keyword>
<dbReference type="PANTHER" id="PTHR46429:SF1">
    <property type="entry name" value="23S RRNA (GUANOSINE-2'-O-)-METHYLTRANSFERASE RLMB"/>
    <property type="match status" value="1"/>
</dbReference>
<dbReference type="Gene3D" id="3.40.1280.10">
    <property type="match status" value="1"/>
</dbReference>
<dbReference type="Gene3D" id="3.30.1330.30">
    <property type="match status" value="1"/>
</dbReference>